<feature type="compositionally biased region" description="Basic residues" evidence="1">
    <location>
        <begin position="27"/>
        <end position="37"/>
    </location>
</feature>
<feature type="region of interest" description="Disordered" evidence="1">
    <location>
        <begin position="1"/>
        <end position="128"/>
    </location>
</feature>
<protein>
    <submittedName>
        <fullName evidence="2">Uncharacterized protein</fullName>
    </submittedName>
</protein>
<evidence type="ECO:0000256" key="1">
    <source>
        <dbReference type="SAM" id="MobiDB-lite"/>
    </source>
</evidence>
<feature type="compositionally biased region" description="Basic and acidic residues" evidence="1">
    <location>
        <begin position="323"/>
        <end position="343"/>
    </location>
</feature>
<dbReference type="InterPro" id="IPR044688">
    <property type="entry name" value="SCI-1-like"/>
</dbReference>
<dbReference type="EMBL" id="MU853354">
    <property type="protein sequence ID" value="KAK4109797.1"/>
    <property type="molecule type" value="Genomic_DNA"/>
</dbReference>
<name>A0AAN6TAF3_9PEZI</name>
<feature type="compositionally biased region" description="Basic and acidic residues" evidence="1">
    <location>
        <begin position="1"/>
        <end position="11"/>
    </location>
</feature>
<dbReference type="Proteomes" id="UP001302812">
    <property type="component" value="Unassembled WGS sequence"/>
</dbReference>
<evidence type="ECO:0000313" key="3">
    <source>
        <dbReference type="Proteomes" id="UP001302812"/>
    </source>
</evidence>
<reference evidence="2" key="1">
    <citation type="journal article" date="2023" name="Mol. Phylogenet. Evol.">
        <title>Genome-scale phylogeny and comparative genomics of the fungal order Sordariales.</title>
        <authorList>
            <person name="Hensen N."/>
            <person name="Bonometti L."/>
            <person name="Westerberg I."/>
            <person name="Brannstrom I.O."/>
            <person name="Guillou S."/>
            <person name="Cros-Aarteil S."/>
            <person name="Calhoun S."/>
            <person name="Haridas S."/>
            <person name="Kuo A."/>
            <person name="Mondo S."/>
            <person name="Pangilinan J."/>
            <person name="Riley R."/>
            <person name="LaButti K."/>
            <person name="Andreopoulos B."/>
            <person name="Lipzen A."/>
            <person name="Chen C."/>
            <person name="Yan M."/>
            <person name="Daum C."/>
            <person name="Ng V."/>
            <person name="Clum A."/>
            <person name="Steindorff A."/>
            <person name="Ohm R.A."/>
            <person name="Martin F."/>
            <person name="Silar P."/>
            <person name="Natvig D.O."/>
            <person name="Lalanne C."/>
            <person name="Gautier V."/>
            <person name="Ament-Velasquez S.L."/>
            <person name="Kruys A."/>
            <person name="Hutchinson M.I."/>
            <person name="Powell A.J."/>
            <person name="Barry K."/>
            <person name="Miller A.N."/>
            <person name="Grigoriev I.V."/>
            <person name="Debuchy R."/>
            <person name="Gladieux P."/>
            <person name="Hiltunen Thoren M."/>
            <person name="Johannesson H."/>
        </authorList>
    </citation>
    <scope>NUCLEOTIDE SEQUENCE</scope>
    <source>
        <strain evidence="2">CBS 508.74</strain>
    </source>
</reference>
<dbReference type="AlphaFoldDB" id="A0AAN6TAF3"/>
<dbReference type="GeneID" id="89939928"/>
<comment type="caution">
    <text evidence="2">The sequence shown here is derived from an EMBL/GenBank/DDBJ whole genome shotgun (WGS) entry which is preliminary data.</text>
</comment>
<dbReference type="RefSeq" id="XP_064667367.1">
    <property type="nucleotide sequence ID" value="XM_064815803.1"/>
</dbReference>
<feature type="compositionally biased region" description="Low complexity" evidence="1">
    <location>
        <begin position="199"/>
        <end position="210"/>
    </location>
</feature>
<feature type="compositionally biased region" description="Basic and acidic residues" evidence="1">
    <location>
        <begin position="112"/>
        <end position="124"/>
    </location>
</feature>
<feature type="region of interest" description="Disordered" evidence="1">
    <location>
        <begin position="321"/>
        <end position="343"/>
    </location>
</feature>
<accession>A0AAN6TAF3</accession>
<organism evidence="2 3">
    <name type="scientific">Canariomyces notabilis</name>
    <dbReference type="NCBI Taxonomy" id="2074819"/>
    <lineage>
        <taxon>Eukaryota</taxon>
        <taxon>Fungi</taxon>
        <taxon>Dikarya</taxon>
        <taxon>Ascomycota</taxon>
        <taxon>Pezizomycotina</taxon>
        <taxon>Sordariomycetes</taxon>
        <taxon>Sordariomycetidae</taxon>
        <taxon>Sordariales</taxon>
        <taxon>Chaetomiaceae</taxon>
        <taxon>Canariomyces</taxon>
    </lineage>
</organism>
<reference evidence="2" key="2">
    <citation type="submission" date="2023-05" db="EMBL/GenBank/DDBJ databases">
        <authorList>
            <consortium name="Lawrence Berkeley National Laboratory"/>
            <person name="Steindorff A."/>
            <person name="Hensen N."/>
            <person name="Bonometti L."/>
            <person name="Westerberg I."/>
            <person name="Brannstrom I.O."/>
            <person name="Guillou S."/>
            <person name="Cros-Aarteil S."/>
            <person name="Calhoun S."/>
            <person name="Haridas S."/>
            <person name="Kuo A."/>
            <person name="Mondo S."/>
            <person name="Pangilinan J."/>
            <person name="Riley R."/>
            <person name="Labutti K."/>
            <person name="Andreopoulos B."/>
            <person name="Lipzen A."/>
            <person name="Chen C."/>
            <person name="Yanf M."/>
            <person name="Daum C."/>
            <person name="Ng V."/>
            <person name="Clum A."/>
            <person name="Ohm R."/>
            <person name="Martin F."/>
            <person name="Silar P."/>
            <person name="Natvig D."/>
            <person name="Lalanne C."/>
            <person name="Gautier V."/>
            <person name="Ament-Velasquez S.L."/>
            <person name="Kruys A."/>
            <person name="Hutchinson M.I."/>
            <person name="Powell A.J."/>
            <person name="Barry K."/>
            <person name="Miller A.N."/>
            <person name="Grigoriev I.V."/>
            <person name="Debuchy R."/>
            <person name="Gladieux P."/>
            <person name="Thoren M.H."/>
            <person name="Johannesson H."/>
        </authorList>
    </citation>
    <scope>NUCLEOTIDE SEQUENCE</scope>
    <source>
        <strain evidence="2">CBS 508.74</strain>
    </source>
</reference>
<gene>
    <name evidence="2" type="ORF">N656DRAFT_782660</name>
</gene>
<feature type="compositionally biased region" description="Basic residues" evidence="1">
    <location>
        <begin position="102"/>
        <end position="111"/>
    </location>
</feature>
<dbReference type="PANTHER" id="PTHR34117:SF1">
    <property type="entry name" value="STYLE CELL-CYCLE INHIBITOR 1"/>
    <property type="match status" value="1"/>
</dbReference>
<proteinExistence type="predicted"/>
<feature type="compositionally biased region" description="Pro residues" evidence="1">
    <location>
        <begin position="273"/>
        <end position="285"/>
    </location>
</feature>
<evidence type="ECO:0000313" key="2">
    <source>
        <dbReference type="EMBL" id="KAK4109797.1"/>
    </source>
</evidence>
<feature type="compositionally biased region" description="Basic residues" evidence="1">
    <location>
        <begin position="77"/>
        <end position="90"/>
    </location>
</feature>
<keyword evidence="3" id="KW-1185">Reference proteome</keyword>
<feature type="region of interest" description="Disordered" evidence="1">
    <location>
        <begin position="199"/>
        <end position="289"/>
    </location>
</feature>
<dbReference type="PANTHER" id="PTHR34117">
    <property type="entry name" value="STYLE CELL-CYCLE INHIBITOR 1"/>
    <property type="match status" value="1"/>
</dbReference>
<sequence length="439" mass="49844">MYSTEHMRGVEADNVVASTERGSQGRARSRSQPRTGKRTSTSPSRSRSRVRSNRSPDRHQHGVASPKPMAGSDARRDQRHRHSRQRRRSTRSLSPGREEEHRRHRHSHPRPRRDSARPEKERRALPFGARQLSNRDLASFRPLFAHYLDLQKRLDIALLDETELRGRWKSFVGKWNRGELAEGWYDPAIFELYAAQDSTAPSSGSASAPDGSRHPPRGPSNDTSTTKDNSNNNNGAAKEDTDTDTEDDGYGPRPPPGPNGLSPHPLRHHSPSTNPPPPGLQPGPTIPSLSDLAQRDEEAHFLRTQSAAELRAARRAHRASHKALLDELAPKPDAGTHERRVEKRRAVADKLRGFAVDKEGGMVDDLGEGEVMGGFEADAKEEYRRLLMIREEKKKERVGRREEMERIRRAEREERVRSYREREERVLSGLREIARQRFG</sequence>
<feature type="compositionally biased region" description="Low complexity" evidence="1">
    <location>
        <begin position="220"/>
        <end position="234"/>
    </location>
</feature>